<feature type="domain" description="Phospholipid/glycerol acyltransferase" evidence="5">
    <location>
        <begin position="79"/>
        <end position="197"/>
    </location>
</feature>
<keyword evidence="3 6" id="KW-0012">Acyltransferase</keyword>
<protein>
    <submittedName>
        <fullName evidence="6">Lysocardiolipin acyltransferase 1</fullName>
    </submittedName>
</protein>
<dbReference type="SUPFAM" id="SSF69593">
    <property type="entry name" value="Glycerol-3-phosphate (1)-acyltransferase"/>
    <property type="match status" value="1"/>
</dbReference>
<gene>
    <name evidence="6" type="ORF">Fcan01_26877</name>
</gene>
<evidence type="ECO:0000256" key="3">
    <source>
        <dbReference type="ARBA" id="ARBA00023315"/>
    </source>
</evidence>
<dbReference type="Pfam" id="PF01553">
    <property type="entry name" value="Acyltransferase"/>
    <property type="match status" value="1"/>
</dbReference>
<reference evidence="6 7" key="1">
    <citation type="submission" date="2015-12" db="EMBL/GenBank/DDBJ databases">
        <title>The genome of Folsomia candida.</title>
        <authorList>
            <person name="Faddeeva A."/>
            <person name="Derks M.F."/>
            <person name="Anvar Y."/>
            <person name="Smit S."/>
            <person name="Van Straalen N."/>
            <person name="Roelofs D."/>
        </authorList>
    </citation>
    <scope>NUCLEOTIDE SEQUENCE [LARGE SCALE GENOMIC DNA]</scope>
    <source>
        <strain evidence="6 7">VU population</strain>
        <tissue evidence="6">Whole body</tissue>
    </source>
</reference>
<keyword evidence="4" id="KW-1133">Transmembrane helix</keyword>
<dbReference type="SMART" id="SM00563">
    <property type="entry name" value="PlsC"/>
    <property type="match status" value="1"/>
</dbReference>
<comment type="similarity">
    <text evidence="1">Belongs to the 1-acyl-sn-glycerol-3-phosphate acyltransferase family.</text>
</comment>
<dbReference type="CDD" id="cd07990">
    <property type="entry name" value="LPLAT_LCLAT1-like"/>
    <property type="match status" value="1"/>
</dbReference>
<dbReference type="GO" id="GO:0036149">
    <property type="term" value="P:phosphatidylinositol acyl-chain remodeling"/>
    <property type="evidence" value="ECO:0007669"/>
    <property type="project" value="TreeGrafter"/>
</dbReference>
<dbReference type="AlphaFoldDB" id="A0A226D043"/>
<dbReference type="OMA" id="VANHVAW"/>
<feature type="transmembrane region" description="Helical" evidence="4">
    <location>
        <begin position="325"/>
        <end position="345"/>
    </location>
</feature>
<evidence type="ECO:0000256" key="4">
    <source>
        <dbReference type="SAM" id="Phobius"/>
    </source>
</evidence>
<keyword evidence="7" id="KW-1185">Reference proteome</keyword>
<dbReference type="Pfam" id="PF16076">
    <property type="entry name" value="Acyltransf_C"/>
    <property type="match status" value="1"/>
</dbReference>
<dbReference type="InterPro" id="IPR002123">
    <property type="entry name" value="Plipid/glycerol_acylTrfase"/>
</dbReference>
<dbReference type="GO" id="GO:0016746">
    <property type="term" value="F:acyltransferase activity"/>
    <property type="evidence" value="ECO:0007669"/>
    <property type="project" value="UniProtKB-KW"/>
</dbReference>
<organism evidence="6 7">
    <name type="scientific">Folsomia candida</name>
    <name type="common">Springtail</name>
    <dbReference type="NCBI Taxonomy" id="158441"/>
    <lineage>
        <taxon>Eukaryota</taxon>
        <taxon>Metazoa</taxon>
        <taxon>Ecdysozoa</taxon>
        <taxon>Arthropoda</taxon>
        <taxon>Hexapoda</taxon>
        <taxon>Collembola</taxon>
        <taxon>Entomobryomorpha</taxon>
        <taxon>Isotomoidea</taxon>
        <taxon>Isotomidae</taxon>
        <taxon>Proisotominae</taxon>
        <taxon>Folsomia</taxon>
    </lineage>
</organism>
<dbReference type="Proteomes" id="UP000198287">
    <property type="component" value="Unassembled WGS sequence"/>
</dbReference>
<dbReference type="OrthoDB" id="186786at2759"/>
<keyword evidence="4" id="KW-0472">Membrane</keyword>
<comment type="caution">
    <text evidence="6">The sequence shown here is derived from an EMBL/GenBank/DDBJ whole genome shotgun (WGS) entry which is preliminary data.</text>
</comment>
<evidence type="ECO:0000313" key="6">
    <source>
        <dbReference type="EMBL" id="OXA38430.1"/>
    </source>
</evidence>
<keyword evidence="4" id="KW-0812">Transmembrane</keyword>
<evidence type="ECO:0000256" key="1">
    <source>
        <dbReference type="ARBA" id="ARBA00008655"/>
    </source>
</evidence>
<dbReference type="GO" id="GO:0005783">
    <property type="term" value="C:endoplasmic reticulum"/>
    <property type="evidence" value="ECO:0007669"/>
    <property type="project" value="TreeGrafter"/>
</dbReference>
<dbReference type="EMBL" id="LNIX01000046">
    <property type="protein sequence ID" value="OXA38430.1"/>
    <property type="molecule type" value="Genomic_DNA"/>
</dbReference>
<name>A0A226D043_FOLCA</name>
<sequence>MGYVKGISFVLLWYIGIIWSVIYIYAPFFIILPFSRKLYRKATDIILSCWEMYPVSLLQLMMGCRICLSGDEIDPAESAIIIMNHRNRLDWFFLWAALLHGCRSPAHRCNVRWIPGIGWGLQMAGFLFLHRNWKKDKEFLKRALDYFKELGENYLILIFPEGNHLFDATKKKSNAFARKTGLPGYDYVLHPRTTGFTFLVQQMQKNSRLDAVYDLTIAYPKTLPINELDILSGKVPEEVHFNISRYAGDTLPRDEQGIKTWCEERWAEKEASLKKFYSERNPDRRRLSPKVRFARPLNAMFLAVVSWTAVTVFTTYLTFYTTWGFYYTCFSISGFLLVSYFTYGIQNFELDLFYKYDYHNESK</sequence>
<proteinExistence type="inferred from homology"/>
<dbReference type="STRING" id="158441.A0A226D043"/>
<feature type="transmembrane region" description="Helical" evidence="4">
    <location>
        <begin position="12"/>
        <end position="32"/>
    </location>
</feature>
<evidence type="ECO:0000259" key="5">
    <source>
        <dbReference type="SMART" id="SM00563"/>
    </source>
</evidence>
<keyword evidence="2 6" id="KW-0808">Transferase</keyword>
<evidence type="ECO:0000313" key="7">
    <source>
        <dbReference type="Proteomes" id="UP000198287"/>
    </source>
</evidence>
<dbReference type="PANTHER" id="PTHR10983:SF16">
    <property type="entry name" value="LYSOCARDIOLIPIN ACYLTRANSFERASE 1"/>
    <property type="match status" value="1"/>
</dbReference>
<feature type="transmembrane region" description="Helical" evidence="4">
    <location>
        <begin position="299"/>
        <end position="319"/>
    </location>
</feature>
<accession>A0A226D043</accession>
<evidence type="ECO:0000256" key="2">
    <source>
        <dbReference type="ARBA" id="ARBA00022679"/>
    </source>
</evidence>
<dbReference type="InterPro" id="IPR032098">
    <property type="entry name" value="Acyltransf_C"/>
</dbReference>
<dbReference type="PANTHER" id="PTHR10983">
    <property type="entry name" value="1-ACYLGLYCEROL-3-PHOSPHATE ACYLTRANSFERASE-RELATED"/>
    <property type="match status" value="1"/>
</dbReference>